<accession>A0A2I4C869</accession>
<dbReference type="PANTHER" id="PTHR46896">
    <property type="entry name" value="SENTRIN-SPECIFIC PROTEASE"/>
    <property type="match status" value="1"/>
</dbReference>
<evidence type="ECO:0000256" key="4">
    <source>
        <dbReference type="ARBA" id="ARBA00022786"/>
    </source>
</evidence>
<dbReference type="GO" id="GO:0016926">
    <property type="term" value="P:protein desumoylation"/>
    <property type="evidence" value="ECO:0007669"/>
    <property type="project" value="TreeGrafter"/>
</dbReference>
<proteinExistence type="inferred from homology"/>
<dbReference type="OrthoDB" id="442460at2759"/>
<gene>
    <name evidence="9" type="primary">senp7b</name>
</gene>
<feature type="compositionally biased region" description="Polar residues" evidence="6">
    <location>
        <begin position="93"/>
        <end position="112"/>
    </location>
</feature>
<dbReference type="FunFam" id="1.10.418.20:FF:000004">
    <property type="entry name" value="sentrin-specific protease 7 isoform X1"/>
    <property type="match status" value="1"/>
</dbReference>
<dbReference type="InParanoid" id="A0A2I4C869"/>
<dbReference type="PROSITE" id="PS50600">
    <property type="entry name" value="ULP_PROTEASE"/>
    <property type="match status" value="1"/>
</dbReference>
<dbReference type="KEGG" id="alim:106526193"/>
<organism evidence="8 9">
    <name type="scientific">Austrofundulus limnaeus</name>
    <name type="common">Annual killifish</name>
    <dbReference type="NCBI Taxonomy" id="52670"/>
    <lineage>
        <taxon>Eukaryota</taxon>
        <taxon>Metazoa</taxon>
        <taxon>Chordata</taxon>
        <taxon>Craniata</taxon>
        <taxon>Vertebrata</taxon>
        <taxon>Euteleostomi</taxon>
        <taxon>Actinopterygii</taxon>
        <taxon>Neopterygii</taxon>
        <taxon>Teleostei</taxon>
        <taxon>Neoteleostei</taxon>
        <taxon>Acanthomorphata</taxon>
        <taxon>Ovalentaria</taxon>
        <taxon>Atherinomorphae</taxon>
        <taxon>Cyprinodontiformes</taxon>
        <taxon>Rivulidae</taxon>
        <taxon>Austrofundulus</taxon>
    </lineage>
</organism>
<feature type="compositionally biased region" description="Low complexity" evidence="6">
    <location>
        <begin position="214"/>
        <end position="226"/>
    </location>
</feature>
<evidence type="ECO:0000256" key="6">
    <source>
        <dbReference type="SAM" id="MobiDB-lite"/>
    </source>
</evidence>
<name>A0A2I4C869_AUSLI</name>
<protein>
    <submittedName>
        <fullName evidence="9">Sentrin-specific protease 7b isoform X1</fullName>
    </submittedName>
</protein>
<keyword evidence="8" id="KW-1185">Reference proteome</keyword>
<dbReference type="GO" id="GO:0005634">
    <property type="term" value="C:nucleus"/>
    <property type="evidence" value="ECO:0007669"/>
    <property type="project" value="TreeGrafter"/>
</dbReference>
<dbReference type="InterPro" id="IPR038765">
    <property type="entry name" value="Papain-like_cys_pep_sf"/>
</dbReference>
<feature type="compositionally biased region" description="Polar residues" evidence="6">
    <location>
        <begin position="193"/>
        <end position="205"/>
    </location>
</feature>
<dbReference type="Proteomes" id="UP000192220">
    <property type="component" value="Unplaced"/>
</dbReference>
<dbReference type="GO" id="GO:0005737">
    <property type="term" value="C:cytoplasm"/>
    <property type="evidence" value="ECO:0007669"/>
    <property type="project" value="TreeGrafter"/>
</dbReference>
<comment type="similarity">
    <text evidence="1">Belongs to the peptidase C48 family.</text>
</comment>
<evidence type="ECO:0000256" key="3">
    <source>
        <dbReference type="ARBA" id="ARBA00022670"/>
    </source>
</evidence>
<dbReference type="InterPro" id="IPR051947">
    <property type="entry name" value="Sentrin-specific_protease"/>
</dbReference>
<dbReference type="FunFam" id="1.10.418.20:FF:000001">
    <property type="entry name" value="sentrin-specific protease 6 isoform X1"/>
    <property type="match status" value="1"/>
</dbReference>
<feature type="compositionally biased region" description="Polar residues" evidence="6">
    <location>
        <begin position="25"/>
        <end position="36"/>
    </location>
</feature>
<evidence type="ECO:0000313" key="9">
    <source>
        <dbReference type="RefSeq" id="XP_013876169.1"/>
    </source>
</evidence>
<sequence>MASPFKIPKKKHPLGSDSAHLHMQSPLSRLHNSASQKGFGGPSSRGGTDRMHAGNSLGSSTVGLRSPFRTVVKTLLGISSSNGGGASGANHRTPGSRSSQSQLDERGTSMSNGWRPKRASDRLLQPTDLSEHLSPPQKKKSPECSGQLLNKNISVESVDSLAELRAEEHAGSFSSSVSQRKTESSKDVKHKNLSSSEPNQTSEDNLVSPHRTMSDSSRPCSSSSVSPMKVLPSQRKTPDRRQYLDLKKDVLETQRDRWRQFRERKTRSSDLHLRLKKPKQTPIEPIVLSSEEEEEEEEEHGEVEKTTQSSSRVDQKENSEKLQVSTQLDAPPPSFLQLEFCSLHAGLMEAEANGPITITENEIIIPVKGQEDSQVTVVASQLRGYGVWDGGVAQSGTLLTEWEGPAPSLLFLWVSEPQANLLQRELLAVQSLSAAANAPSCCVLLLVLKEQLQELQTALLTSILDMEEYKQARSSSSPIDWTDGLLLVHSCPPPVDQHLLRLLGHSAKSSQPSGAQKSSAPQLQLPSRLIQYPLVQCKGRITVTEEDLACLDAGEFLNDVIIDFYLKYLLLEGVCGTVAQRSHVFSSFFYKQLSRRRVAGEDEAPSIPDRHMRHQRVKTWTRHIDIFTKDFLFVPVNQEAHWFLVVVCFAGLEEVQTEKFQARAGGSGRTTSKLDLSLKCTQPPECTEQGCEKDTVTKRPCILVMDSLKLSYHNNVCRLIRDYLQVEWEVRRKSPRHFTSDNMRSCSCRVPQQDNSSDCGVYLLQYVESFLQNPVVDFDLPLQLQSWFPRQQVRQKREEIRNLILKLHRTQSNKKNSKTSLS</sequence>
<keyword evidence="2" id="KW-0597">Phosphoprotein</keyword>
<dbReference type="PANTHER" id="PTHR46896:SF2">
    <property type="entry name" value="SENTRIN-SPECIFIC PROTEASE 7"/>
    <property type="match status" value="1"/>
</dbReference>
<evidence type="ECO:0000256" key="5">
    <source>
        <dbReference type="ARBA" id="ARBA00022801"/>
    </source>
</evidence>
<feature type="compositionally biased region" description="Basic and acidic residues" evidence="6">
    <location>
        <begin position="236"/>
        <end position="248"/>
    </location>
</feature>
<dbReference type="GO" id="GO:0070139">
    <property type="term" value="F:SUMO-specific endopeptidase activity"/>
    <property type="evidence" value="ECO:0007669"/>
    <property type="project" value="TreeGrafter"/>
</dbReference>
<evidence type="ECO:0000256" key="1">
    <source>
        <dbReference type="ARBA" id="ARBA00005234"/>
    </source>
</evidence>
<keyword evidence="5" id="KW-0378">Hydrolase</keyword>
<dbReference type="RefSeq" id="XP_013876169.1">
    <property type="nucleotide sequence ID" value="XM_014020715.1"/>
</dbReference>
<feature type="compositionally biased region" description="Basic and acidic residues" evidence="6">
    <location>
        <begin position="261"/>
        <end position="273"/>
    </location>
</feature>
<keyword evidence="3 9" id="KW-0645">Protease</keyword>
<feature type="region of interest" description="Disordered" evidence="6">
    <location>
        <begin position="78"/>
        <end position="149"/>
    </location>
</feature>
<dbReference type="SUPFAM" id="SSF54001">
    <property type="entry name" value="Cysteine proteinases"/>
    <property type="match status" value="1"/>
</dbReference>
<evidence type="ECO:0000256" key="2">
    <source>
        <dbReference type="ARBA" id="ARBA00022553"/>
    </source>
</evidence>
<dbReference type="InterPro" id="IPR003653">
    <property type="entry name" value="Peptidase_C48_C"/>
</dbReference>
<dbReference type="CTD" id="100006377"/>
<dbReference type="AlphaFoldDB" id="A0A2I4C869"/>
<dbReference type="STRING" id="52670.A0A2I4C869"/>
<feature type="region of interest" description="Disordered" evidence="6">
    <location>
        <begin position="1"/>
        <end position="64"/>
    </location>
</feature>
<dbReference type="GO" id="GO:0006508">
    <property type="term" value="P:proteolysis"/>
    <property type="evidence" value="ECO:0007669"/>
    <property type="project" value="UniProtKB-KW"/>
</dbReference>
<feature type="compositionally biased region" description="Acidic residues" evidence="6">
    <location>
        <begin position="290"/>
        <end position="301"/>
    </location>
</feature>
<feature type="domain" description="Ubiquitin-like protease family profile" evidence="7">
    <location>
        <begin position="541"/>
        <end position="770"/>
    </location>
</feature>
<feature type="region of interest" description="Disordered" evidence="6">
    <location>
        <begin position="261"/>
        <end position="330"/>
    </location>
</feature>
<dbReference type="Gene3D" id="1.10.418.20">
    <property type="match status" value="1"/>
</dbReference>
<dbReference type="Gene3D" id="3.30.310.130">
    <property type="entry name" value="Ubiquitin-related"/>
    <property type="match status" value="1"/>
</dbReference>
<reference evidence="9" key="1">
    <citation type="submission" date="2025-08" db="UniProtKB">
        <authorList>
            <consortium name="RefSeq"/>
        </authorList>
    </citation>
    <scope>IDENTIFICATION</scope>
</reference>
<dbReference type="GeneID" id="106526193"/>
<dbReference type="Pfam" id="PF02902">
    <property type="entry name" value="Peptidase_C48"/>
    <property type="match status" value="1"/>
</dbReference>
<evidence type="ECO:0000259" key="7">
    <source>
        <dbReference type="PROSITE" id="PS50600"/>
    </source>
</evidence>
<evidence type="ECO:0000313" key="8">
    <source>
        <dbReference type="Proteomes" id="UP000192220"/>
    </source>
</evidence>
<feature type="region of interest" description="Disordered" evidence="6">
    <location>
        <begin position="167"/>
        <end position="248"/>
    </location>
</feature>
<keyword evidence="4" id="KW-0833">Ubl conjugation pathway</keyword>